<accession>A0ACC8EP71</accession>
<gene>
    <name evidence="1" type="ORF">K441DRAFT_590040</name>
</gene>
<dbReference type="Proteomes" id="UP000250078">
    <property type="component" value="Unassembled WGS sequence"/>
</dbReference>
<keyword evidence="2" id="KW-1185">Reference proteome</keyword>
<organism evidence="1 2">
    <name type="scientific">Cenococcum geophilum 1.58</name>
    <dbReference type="NCBI Taxonomy" id="794803"/>
    <lineage>
        <taxon>Eukaryota</taxon>
        <taxon>Fungi</taxon>
        <taxon>Dikarya</taxon>
        <taxon>Ascomycota</taxon>
        <taxon>Pezizomycotina</taxon>
        <taxon>Dothideomycetes</taxon>
        <taxon>Pleosporomycetidae</taxon>
        <taxon>Gloniales</taxon>
        <taxon>Gloniaceae</taxon>
        <taxon>Cenococcum</taxon>
    </lineage>
</organism>
<reference evidence="1 2" key="1">
    <citation type="journal article" date="2016" name="Nat. Commun.">
        <title>Ectomycorrhizal ecology is imprinted in the genome of the dominant symbiotic fungus Cenococcum geophilum.</title>
        <authorList>
            <consortium name="DOE Joint Genome Institute"/>
            <person name="Peter M."/>
            <person name="Kohler A."/>
            <person name="Ohm R.A."/>
            <person name="Kuo A."/>
            <person name="Krutzmann J."/>
            <person name="Morin E."/>
            <person name="Arend M."/>
            <person name="Barry K.W."/>
            <person name="Binder M."/>
            <person name="Choi C."/>
            <person name="Clum A."/>
            <person name="Copeland A."/>
            <person name="Grisel N."/>
            <person name="Haridas S."/>
            <person name="Kipfer T."/>
            <person name="LaButti K."/>
            <person name="Lindquist E."/>
            <person name="Lipzen A."/>
            <person name="Maire R."/>
            <person name="Meier B."/>
            <person name="Mihaltcheva S."/>
            <person name="Molinier V."/>
            <person name="Murat C."/>
            <person name="Poggeler S."/>
            <person name="Quandt C.A."/>
            <person name="Sperisen C."/>
            <person name="Tritt A."/>
            <person name="Tisserant E."/>
            <person name="Crous P.W."/>
            <person name="Henrissat B."/>
            <person name="Nehls U."/>
            <person name="Egli S."/>
            <person name="Spatafora J.W."/>
            <person name="Grigoriev I.V."/>
            <person name="Martin F.M."/>
        </authorList>
    </citation>
    <scope>NUCLEOTIDE SEQUENCE [LARGE SCALE GENOMIC DNA]</scope>
    <source>
        <strain evidence="1 2">1.58</strain>
    </source>
</reference>
<dbReference type="EMBL" id="KV748246">
    <property type="protein sequence ID" value="OCK88193.1"/>
    <property type="molecule type" value="Genomic_DNA"/>
</dbReference>
<protein>
    <submittedName>
        <fullName evidence="1">Uncharacterized protein</fullName>
    </submittedName>
</protein>
<evidence type="ECO:0000313" key="1">
    <source>
        <dbReference type="EMBL" id="OCK88193.1"/>
    </source>
</evidence>
<feature type="non-terminal residue" evidence="1">
    <location>
        <position position="1"/>
    </location>
</feature>
<sequence length="82" mass="9538">YLVYRKTYNTIINALKAGAINVQFGINSTPSISSIIVNTLVSNIKFYIIKADTPFLLYLTDIDILKVHYYWSYKVILRIYKL</sequence>
<proteinExistence type="predicted"/>
<name>A0ACC8EP71_9PEZI</name>
<evidence type="ECO:0000313" key="2">
    <source>
        <dbReference type="Proteomes" id="UP000250078"/>
    </source>
</evidence>